<evidence type="ECO:0000313" key="3">
    <source>
        <dbReference type="EMBL" id="GLW63747.1"/>
    </source>
</evidence>
<gene>
    <name evidence="3" type="ORF">Arub01_19910</name>
</gene>
<accession>A0A9W6PVV6</accession>
<evidence type="ECO:0000313" key="4">
    <source>
        <dbReference type="Proteomes" id="UP001165124"/>
    </source>
</evidence>
<protein>
    <recommendedName>
        <fullName evidence="2">Knr4/Smi1-like domain-containing protein</fullName>
    </recommendedName>
</protein>
<dbReference type="SUPFAM" id="SSF160631">
    <property type="entry name" value="SMI1/KNR4-like"/>
    <property type="match status" value="1"/>
</dbReference>
<dbReference type="Proteomes" id="UP001165124">
    <property type="component" value="Unassembled WGS sequence"/>
</dbReference>
<evidence type="ECO:0000259" key="2">
    <source>
        <dbReference type="Pfam" id="PF09346"/>
    </source>
</evidence>
<evidence type="ECO:0000256" key="1">
    <source>
        <dbReference type="SAM" id="MobiDB-lite"/>
    </source>
</evidence>
<dbReference type="InterPro" id="IPR032675">
    <property type="entry name" value="LRR_dom_sf"/>
</dbReference>
<dbReference type="InterPro" id="IPR018958">
    <property type="entry name" value="Knr4/Smi1-like_dom"/>
</dbReference>
<keyword evidence="4" id="KW-1185">Reference proteome</keyword>
<comment type="caution">
    <text evidence="3">The sequence shown here is derived from an EMBL/GenBank/DDBJ whole genome shotgun (WGS) entry which is preliminary data.</text>
</comment>
<dbReference type="InterPro" id="IPR037883">
    <property type="entry name" value="Knr4/Smi1-like_sf"/>
</dbReference>
<feature type="domain" description="Knr4/Smi1-like" evidence="2">
    <location>
        <begin position="182"/>
        <end position="316"/>
    </location>
</feature>
<dbReference type="SUPFAM" id="SSF52058">
    <property type="entry name" value="L domain-like"/>
    <property type="match status" value="1"/>
</dbReference>
<feature type="region of interest" description="Disordered" evidence="1">
    <location>
        <begin position="112"/>
        <end position="145"/>
    </location>
</feature>
<dbReference type="AlphaFoldDB" id="A0A9W6PVV6"/>
<sequence length="548" mass="60763">MPAEPDPRLNRLFPSMARSVLAAAPAEWSRAVYKVEATPGCSSTSLTYDTADGRIGRTADLDDEVVMTLINLVGEDDAGFDIELTVRPDGDYEAAVSIREDTGLVAKDRGYFSILDPGHRPPPYRGSEPDETGPRDPSEAGDPDEVGRLIREYLSRVYAIFGKRLRTDEERPDSPADIRRHLDALERRTGVTLPADLRAAYEQAWGLDYRAFYPWSWLPPDWLDGALTNMREVIGWWPGWKLGWKEVVCDASPPGAVRRVKCHPAWIPFCDGPDQSYLAVDMSPGPEGRPGQVILVGRSWGDGAEYVADSVTTLIRNQLAALDRGDFDADVQEMTLSLHGEQFEFGRAEAAREWRGQAADLARDDITPELQRMLIWQGKRVDLEMLRDAPMLRELLVHSTVCDLAPLRDLPLESLQLKTARTDLTPLAGHPTLRVIALETTLAEPIDLAPLRTMPAIDGLDLSKAGVTGLDAIAELDGLRYLALNPDQWRELHERIGGLHRLPPLAAAHIAPAPSDDVVRHEEAVEWAGRLPGGDRPQVLRYTGRAER</sequence>
<dbReference type="Gene3D" id="3.80.10.10">
    <property type="entry name" value="Ribonuclease Inhibitor"/>
    <property type="match status" value="1"/>
</dbReference>
<reference evidence="3" key="1">
    <citation type="submission" date="2023-02" db="EMBL/GenBank/DDBJ databases">
        <title>Actinomadura rubrobrunea NBRC 14622.</title>
        <authorList>
            <person name="Ichikawa N."/>
            <person name="Sato H."/>
            <person name="Tonouchi N."/>
        </authorList>
    </citation>
    <scope>NUCLEOTIDE SEQUENCE</scope>
    <source>
        <strain evidence="3">NBRC 14622</strain>
    </source>
</reference>
<dbReference type="EMBL" id="BSRZ01000003">
    <property type="protein sequence ID" value="GLW63747.1"/>
    <property type="molecule type" value="Genomic_DNA"/>
</dbReference>
<name>A0A9W6PVV6_9ACTN</name>
<organism evidence="3 4">
    <name type="scientific">Actinomadura rubrobrunea</name>
    <dbReference type="NCBI Taxonomy" id="115335"/>
    <lineage>
        <taxon>Bacteria</taxon>
        <taxon>Bacillati</taxon>
        <taxon>Actinomycetota</taxon>
        <taxon>Actinomycetes</taxon>
        <taxon>Streptosporangiales</taxon>
        <taxon>Thermomonosporaceae</taxon>
        <taxon>Actinomadura</taxon>
    </lineage>
</organism>
<proteinExistence type="predicted"/>
<dbReference type="Pfam" id="PF09346">
    <property type="entry name" value="SMI1_KNR4"/>
    <property type="match status" value="1"/>
</dbReference>